<proteinExistence type="predicted"/>
<accession>A0A9X1DC95</accession>
<feature type="domain" description="Cupin type-2" evidence="1">
    <location>
        <begin position="84"/>
        <end position="151"/>
    </location>
</feature>
<reference evidence="2" key="1">
    <citation type="submission" date="2021-05" db="EMBL/GenBank/DDBJ databases">
        <title>Genome of Sphingobium sp. strain.</title>
        <authorList>
            <person name="Fan R."/>
        </authorList>
    </citation>
    <scope>NUCLEOTIDE SEQUENCE</scope>
    <source>
        <strain evidence="2">H33</strain>
    </source>
</reference>
<dbReference type="InterPro" id="IPR047142">
    <property type="entry name" value="OryJ/VirC-like"/>
</dbReference>
<organism evidence="2 3">
    <name type="scientific">Sphingobium nicotianae</name>
    <dbReference type="NCBI Taxonomy" id="2782607"/>
    <lineage>
        <taxon>Bacteria</taxon>
        <taxon>Pseudomonadati</taxon>
        <taxon>Pseudomonadota</taxon>
        <taxon>Alphaproteobacteria</taxon>
        <taxon>Sphingomonadales</taxon>
        <taxon>Sphingomonadaceae</taxon>
        <taxon>Sphingobium</taxon>
    </lineage>
</organism>
<dbReference type="EMBL" id="JAHGAW010000006">
    <property type="protein sequence ID" value="MBT2187361.1"/>
    <property type="molecule type" value="Genomic_DNA"/>
</dbReference>
<gene>
    <name evidence="2" type="ORF">KK488_10430</name>
</gene>
<name>A0A9X1DC95_9SPHN</name>
<protein>
    <submittedName>
        <fullName evidence="2">Cupin domain-containing protein</fullName>
    </submittedName>
</protein>
<dbReference type="InterPro" id="IPR014710">
    <property type="entry name" value="RmlC-like_jellyroll"/>
</dbReference>
<dbReference type="Pfam" id="PF07883">
    <property type="entry name" value="Cupin_2"/>
    <property type="match status" value="1"/>
</dbReference>
<dbReference type="AlphaFoldDB" id="A0A9X1DC95"/>
<keyword evidence="3" id="KW-1185">Reference proteome</keyword>
<evidence type="ECO:0000259" key="1">
    <source>
        <dbReference type="Pfam" id="PF07883"/>
    </source>
</evidence>
<dbReference type="InterPro" id="IPR013096">
    <property type="entry name" value="Cupin_2"/>
</dbReference>
<dbReference type="Gene3D" id="2.60.120.10">
    <property type="entry name" value="Jelly Rolls"/>
    <property type="match status" value="1"/>
</dbReference>
<evidence type="ECO:0000313" key="2">
    <source>
        <dbReference type="EMBL" id="MBT2187361.1"/>
    </source>
</evidence>
<dbReference type="PANTHER" id="PTHR36156:SF2">
    <property type="entry name" value="CUPIN TYPE-2 DOMAIN-CONTAINING PROTEIN"/>
    <property type="match status" value="1"/>
</dbReference>
<dbReference type="CDD" id="cd02231">
    <property type="entry name" value="cupin_BLL6423-like"/>
    <property type="match status" value="1"/>
</dbReference>
<sequence length="181" mass="20269">MPTNLEQYPNLRRVVTGHDESGKSIVMIDAPCTYHGADGDSWRVQDIWRSAVVPAPIDGIEPDPVAGPVDFEIPTTGVSVRITDIPPTPAGSEPFMHRTNSIDYLHVLEGEITMLIDDLETKIILRKGDTMVQRATDHAWVNHTDRHCRLFICMVAGRITPELEKAIGKMPEWDPNHRRNG</sequence>
<dbReference type="InterPro" id="IPR011051">
    <property type="entry name" value="RmlC_Cupin_sf"/>
</dbReference>
<dbReference type="SUPFAM" id="SSF51182">
    <property type="entry name" value="RmlC-like cupins"/>
    <property type="match status" value="1"/>
</dbReference>
<dbReference type="PANTHER" id="PTHR36156">
    <property type="entry name" value="SLR2101 PROTEIN"/>
    <property type="match status" value="1"/>
</dbReference>
<dbReference type="Proteomes" id="UP001138757">
    <property type="component" value="Unassembled WGS sequence"/>
</dbReference>
<evidence type="ECO:0000313" key="3">
    <source>
        <dbReference type="Proteomes" id="UP001138757"/>
    </source>
</evidence>
<comment type="caution">
    <text evidence="2">The sequence shown here is derived from an EMBL/GenBank/DDBJ whole genome shotgun (WGS) entry which is preliminary data.</text>
</comment>
<dbReference type="RefSeq" id="WP_214623240.1">
    <property type="nucleotide sequence ID" value="NZ_JAHGAW010000006.1"/>
</dbReference>